<dbReference type="RefSeq" id="WP_316732505.1">
    <property type="nucleotide sequence ID" value="NZ_JARAKF010000001.1"/>
</dbReference>
<evidence type="ECO:0000313" key="3">
    <source>
        <dbReference type="Proteomes" id="UP001257627"/>
    </source>
</evidence>
<dbReference type="EMBL" id="JARAKF010000001">
    <property type="protein sequence ID" value="MDU8992208.1"/>
    <property type="molecule type" value="Genomic_DNA"/>
</dbReference>
<feature type="compositionally biased region" description="Basic and acidic residues" evidence="1">
    <location>
        <begin position="11"/>
        <end position="20"/>
    </location>
</feature>
<comment type="caution">
    <text evidence="2">The sequence shown here is derived from an EMBL/GenBank/DDBJ whole genome shotgun (WGS) entry which is preliminary data.</text>
</comment>
<evidence type="ECO:0000256" key="1">
    <source>
        <dbReference type="SAM" id="MobiDB-lite"/>
    </source>
</evidence>
<organism evidence="2 3">
    <name type="scientific">Streptomyces mirabilis</name>
    <dbReference type="NCBI Taxonomy" id="68239"/>
    <lineage>
        <taxon>Bacteria</taxon>
        <taxon>Bacillati</taxon>
        <taxon>Actinomycetota</taxon>
        <taxon>Actinomycetes</taxon>
        <taxon>Kitasatosporales</taxon>
        <taxon>Streptomycetaceae</taxon>
        <taxon>Streptomyces</taxon>
    </lineage>
</organism>
<protein>
    <submittedName>
        <fullName evidence="2">Uncharacterized protein</fullName>
    </submittedName>
</protein>
<dbReference type="Proteomes" id="UP001257627">
    <property type="component" value="Unassembled WGS sequence"/>
</dbReference>
<accession>A0ABU3UE57</accession>
<reference evidence="2 3" key="1">
    <citation type="submission" date="2023-02" db="EMBL/GenBank/DDBJ databases">
        <authorList>
            <person name="Maleckis M."/>
        </authorList>
    </citation>
    <scope>NUCLEOTIDE SEQUENCE [LARGE SCALE GENOMIC DNA]</scope>
    <source>
        <strain evidence="2 3">P8-A2</strain>
    </source>
</reference>
<gene>
    <name evidence="2" type="ORF">PU648_07505</name>
</gene>
<name>A0ABU3UE57_9ACTN</name>
<feature type="region of interest" description="Disordered" evidence="1">
    <location>
        <begin position="1"/>
        <end position="48"/>
    </location>
</feature>
<feature type="compositionally biased region" description="Basic and acidic residues" evidence="1">
    <location>
        <begin position="37"/>
        <end position="48"/>
    </location>
</feature>
<keyword evidence="3" id="KW-1185">Reference proteome</keyword>
<evidence type="ECO:0000313" key="2">
    <source>
        <dbReference type="EMBL" id="MDU8992208.1"/>
    </source>
</evidence>
<proteinExistence type="predicted"/>
<sequence length="48" mass="5080">MSVAGPVAQGVERRFTDAGERGVGPLGAFPEIPARPPGRDGEWCDLRT</sequence>